<dbReference type="Proteomes" id="UP000074866">
    <property type="component" value="Unassembled WGS sequence"/>
</dbReference>
<keyword evidence="1" id="KW-0808">Transferase</keyword>
<sequence>MLVSIVILTLNNWKLTERCLDSIVRYTTIPYELICIDNGSTDGTQHQLRRRENVRLIENETNRGFAAACNQGIKASIGDTILLLNNDTMVSHHWLENLIHALFSSADIGIVGPVSNMVMPMQRLPMSYSTTETYHEFSKNFNVTNPSLWRDATALSGFCMLFRRQLISQIGYLDEAFPGGGYEDIDFGYRTLKKGLRLLIAGDSHVHHEGNASFTHNSIDIVEWGQRNRRIFLRKWHFNPERLIYTLDEYFFPGQFTTGHPHHRPKDSSLPNGILIRDSKGNIYQIEKGLKRLVESLDTFHALHFRLDRVIQLSDATVTSFPDGKPLLHNGQLPEHFPAVYIARDPMNGMHLISHGLRYPFSDFETFRLLGYEVNESIPLSFAQLETFPIGPPIDTNVFEEHELIDYRLYMGPDHELYYAEGGCLRPIPSNRELHVFRWHTQPPIPLPTDVFNRSPQGPMIVAL</sequence>
<name>A0ACC4ZS36_9BACL</name>
<protein>
    <submittedName>
        <fullName evidence="1">Glycosyl transferase family 2</fullName>
    </submittedName>
</protein>
<organism evidence="1 2">
    <name type="scientific">Paenibacillus jamilae</name>
    <dbReference type="NCBI Taxonomy" id="114136"/>
    <lineage>
        <taxon>Bacteria</taxon>
        <taxon>Bacillati</taxon>
        <taxon>Bacillota</taxon>
        <taxon>Bacilli</taxon>
        <taxon>Bacillales</taxon>
        <taxon>Paenibacillaceae</taxon>
        <taxon>Paenibacillus</taxon>
    </lineage>
</organism>
<proteinExistence type="predicted"/>
<keyword evidence="2" id="KW-1185">Reference proteome</keyword>
<reference evidence="1 2" key="1">
    <citation type="journal article" date="2016" name="Front. Microbiol.">
        <title>Genomic Resource of Rice Seed Associated Bacteria.</title>
        <authorList>
            <person name="Midha S."/>
            <person name="Bansal K."/>
            <person name="Sharma S."/>
            <person name="Kumar N."/>
            <person name="Patil P.P."/>
            <person name="Chaudhry V."/>
            <person name="Patil P.B."/>
        </authorList>
    </citation>
    <scope>NUCLEOTIDE SEQUENCE [LARGE SCALE GENOMIC DNA]</scope>
    <source>
        <strain evidence="1 2">NS115</strain>
    </source>
</reference>
<gene>
    <name evidence="1" type="ORF">NS115_17590</name>
</gene>
<evidence type="ECO:0000313" key="2">
    <source>
        <dbReference type="Proteomes" id="UP000074866"/>
    </source>
</evidence>
<evidence type="ECO:0000313" key="1">
    <source>
        <dbReference type="EMBL" id="KTS81080.1"/>
    </source>
</evidence>
<accession>A0ACC4ZS36</accession>
<comment type="caution">
    <text evidence="1">The sequence shown here is derived from an EMBL/GenBank/DDBJ whole genome shotgun (WGS) entry which is preliminary data.</text>
</comment>
<dbReference type="EMBL" id="LDRX01000080">
    <property type="protein sequence ID" value="KTS81080.1"/>
    <property type="molecule type" value="Genomic_DNA"/>
</dbReference>